<dbReference type="STRING" id="432608.A6V39_00880"/>
<evidence type="ECO:0000313" key="2">
    <source>
        <dbReference type="EMBL" id="OAL10606.1"/>
    </source>
</evidence>
<keyword evidence="1" id="KW-1133">Transmembrane helix</keyword>
<accession>A0A1A9QF81</accession>
<dbReference type="AlphaFoldDB" id="A0A1A9QF81"/>
<proteinExistence type="predicted"/>
<comment type="caution">
    <text evidence="2">The sequence shown here is derived from an EMBL/GenBank/DDBJ whole genome shotgun (WGS) entry which is preliminary data.</text>
</comment>
<name>A0A1A9QF81_9MOLU</name>
<dbReference type="RefSeq" id="WP_187149841.1">
    <property type="nucleotide sequence ID" value="NZ_LWUJ01000010.1"/>
</dbReference>
<keyword evidence="1" id="KW-0812">Transmembrane</keyword>
<feature type="transmembrane region" description="Helical" evidence="1">
    <location>
        <begin position="6"/>
        <end position="27"/>
    </location>
</feature>
<dbReference type="EMBL" id="LWUJ01000010">
    <property type="protein sequence ID" value="OAL10606.1"/>
    <property type="molecule type" value="Genomic_DNA"/>
</dbReference>
<evidence type="ECO:0000256" key="1">
    <source>
        <dbReference type="SAM" id="Phobius"/>
    </source>
</evidence>
<reference evidence="3" key="1">
    <citation type="submission" date="2016-04" db="EMBL/GenBank/DDBJ databases">
        <authorList>
            <person name="Quiroz-Castaneda R.E."/>
            <person name="Martinez-Ocampo F."/>
        </authorList>
    </citation>
    <scope>NUCLEOTIDE SEQUENCE [LARGE SCALE GENOMIC DNA]</scope>
    <source>
        <strain evidence="3">INIFAP01</strain>
    </source>
</reference>
<dbReference type="Proteomes" id="UP000077623">
    <property type="component" value="Unassembled WGS sequence"/>
</dbReference>
<keyword evidence="3" id="KW-1185">Reference proteome</keyword>
<evidence type="ECO:0000313" key="3">
    <source>
        <dbReference type="Proteomes" id="UP000077623"/>
    </source>
</evidence>
<keyword evidence="1" id="KW-0472">Membrane</keyword>
<organism evidence="2 3">
    <name type="scientific">Candidatus Mycoplasma haematobovis</name>
    <dbReference type="NCBI Taxonomy" id="432608"/>
    <lineage>
        <taxon>Bacteria</taxon>
        <taxon>Bacillati</taxon>
        <taxon>Mycoplasmatota</taxon>
        <taxon>Mollicutes</taxon>
        <taxon>Mycoplasmataceae</taxon>
        <taxon>Mycoplasma</taxon>
    </lineage>
</organism>
<sequence length="287" mass="33099">MSVRRLLYFSGVIPTVFGGGTLGWWFGRDKTIEDALRRIGQVSFDNEKDFRTVYDRFKDSEGFKQTIPSANSWKSVVDWCKVNLALELNEKHIKEVLPKVLKYCTQFKEIEFEDTRFPNFGGLMSIVNDNTKKINGRKNNLVFMYGKDSYCANNVENPGNGTQFRKCTGTRSEYPLYVEPYGLISPNDNDKWKQMLNKYLGSNNIFHLDLKNSVSVTSQEGQIIEQEQNINNHNINALSKHCHNKLLRNSYKNTKDYDDALKLAVTWCTDTGLDKAKLDKFLEGEKK</sequence>
<protein>
    <submittedName>
        <fullName evidence="2">Uncharacterized protein</fullName>
    </submittedName>
</protein>
<gene>
    <name evidence="2" type="ORF">A6V39_00880</name>
</gene>